<evidence type="ECO:0000256" key="7">
    <source>
        <dbReference type="ARBA" id="ARBA00022729"/>
    </source>
</evidence>
<evidence type="ECO:0000256" key="6">
    <source>
        <dbReference type="ARBA" id="ARBA00022723"/>
    </source>
</evidence>
<keyword evidence="11" id="KW-0472">Membrane</keyword>
<dbReference type="GO" id="GO:0008270">
    <property type="term" value="F:zinc ion binding"/>
    <property type="evidence" value="ECO:0007669"/>
    <property type="project" value="UniProtKB-UniRule"/>
</dbReference>
<sequence>MKGSVVRIQLLIAALSLTFINSTETADYRLSKSVLPSFYNLTIKVQEGKYTKFGGSFIGEVSIKLQTNRSDVNEITLHKESLTILSCLIYNKDNLLQQNVTNTSLMYNRETHQLTVPLIQPLIANENYTLYFKYIGYNRYEKNGLFSTFYKTDKRSYNDFMFTQLEAVYARKVFPCFDEPTFKAKFQLHIGRPSGYNVTTNTRLIKTTNEGDEHLVDHFDVTPIMSTYLLAILISKFQARGNLSDFAVLAPPEYYNYTEFSYTVGETLVAAYGELFQMPYKELGNEVLRFASAHWTKGMAMENWGLIIFSEEMLLHKPGYSDGHKNEELACRMIAHELAHMWFGNSVTLSWWSHFWLNEGFARFYEIFMTNELDSKYRMYEQFVVDNLQRVLELDAVSTAQPLTSPEKTLESSAGINNQSNVFTYDKGASIIRMWRNIMGGDNFNKSISSYLKQYHLKNAIPRDLFAHLKQNWPAQPPVDLDTFFSDYTEQVGYPVVIVNITEDKQRVILHQKRFLSDPEDGSDATLRYTIPITFMTNHENYNNLTPYTYFEKNMSTVEISFKEPIDWIILNLKQSNYYRIFYDKPILDQIKLRFSNFQRRIIPVESKAQIIDDLFNFALAGMIDYADVFEFLEHLSNEDRYIVWRAAYHGMERVAKRLDPKYLPHFEKFLTNITTLVFSLKTAKSSDYDRALDVYNRDMHVSWLCKYQNTDCTNQVKLLFEGNVERPSPDYRATFYCAASRTTAHALLWHLYQNETDADEKELLAQAISCTRDYRTFLKLEVLQLFPREYQIDGLLQIYQQNPDLVTPILSTISENIEQL</sequence>
<feature type="site" description="Transition state stabilizer" evidence="16">
    <location>
        <position position="425"/>
    </location>
</feature>
<keyword evidence="4" id="KW-0336">GPI-anchor</keyword>
<keyword evidence="10 17" id="KW-0482">Metalloprotease</keyword>
<dbReference type="PANTHER" id="PTHR11533:SF301">
    <property type="entry name" value="AMINOPEPTIDASE"/>
    <property type="match status" value="1"/>
</dbReference>
<dbReference type="GO" id="GO:0042277">
    <property type="term" value="F:peptide binding"/>
    <property type="evidence" value="ECO:0007669"/>
    <property type="project" value="TreeGrafter"/>
</dbReference>
<keyword evidence="8 17" id="KW-0378">Hydrolase</keyword>
<proteinExistence type="inferred from homology"/>
<accession>A0AAD4PHL1</accession>
<evidence type="ECO:0000256" key="15">
    <source>
        <dbReference type="PIRSR" id="PIRSR634016-3"/>
    </source>
</evidence>
<evidence type="ECO:0000256" key="14">
    <source>
        <dbReference type="PIRSR" id="PIRSR634016-1"/>
    </source>
</evidence>
<evidence type="ECO:0000256" key="10">
    <source>
        <dbReference type="ARBA" id="ARBA00023049"/>
    </source>
</evidence>
<feature type="domain" description="Aminopeptidase N-like N-terminal" evidence="21">
    <location>
        <begin position="36"/>
        <end position="229"/>
    </location>
</feature>
<dbReference type="InterPro" id="IPR024571">
    <property type="entry name" value="ERAP1-like_C_dom"/>
</dbReference>
<evidence type="ECO:0000256" key="18">
    <source>
        <dbReference type="SAM" id="SignalP"/>
    </source>
</evidence>
<dbReference type="CDD" id="cd09601">
    <property type="entry name" value="M1_APN-Q_like"/>
    <property type="match status" value="1"/>
</dbReference>
<dbReference type="Gene3D" id="2.60.40.1910">
    <property type="match status" value="1"/>
</dbReference>
<evidence type="ECO:0000256" key="8">
    <source>
        <dbReference type="ARBA" id="ARBA00022801"/>
    </source>
</evidence>
<reference evidence="22" key="1">
    <citation type="journal article" date="2021" name="Mol. Ecol. Resour.">
        <title>Phylogenomic analyses of the genus Drosophila reveals genomic signals of climate adaptation.</title>
        <authorList>
            <person name="Li F."/>
            <person name="Rane R.V."/>
            <person name="Luria V."/>
            <person name="Xiong Z."/>
            <person name="Chen J."/>
            <person name="Li Z."/>
            <person name="Catullo R.A."/>
            <person name="Griffin P.C."/>
            <person name="Schiffer M."/>
            <person name="Pearce S."/>
            <person name="Lee S.F."/>
            <person name="McElroy K."/>
            <person name="Stocker A."/>
            <person name="Shirriffs J."/>
            <person name="Cockerell F."/>
            <person name="Coppin C."/>
            <person name="Sgro C.M."/>
            <person name="Karger A."/>
            <person name="Cain J.W."/>
            <person name="Weber J.A."/>
            <person name="Santpere G."/>
            <person name="Kirschner M.W."/>
            <person name="Hoffmann A.A."/>
            <person name="Oakeshott J.G."/>
            <person name="Zhang G."/>
        </authorList>
    </citation>
    <scope>NUCLEOTIDE SEQUENCE</scope>
    <source>
        <strain evidence="22">BGI-SZ-2011g</strain>
    </source>
</reference>
<keyword evidence="9 15" id="KW-0862">Zinc</keyword>
<dbReference type="InterPro" id="IPR042097">
    <property type="entry name" value="Aminopeptidase_N-like_N_sf"/>
</dbReference>
<evidence type="ECO:0000256" key="12">
    <source>
        <dbReference type="ARBA" id="ARBA00023180"/>
    </source>
</evidence>
<evidence type="ECO:0000259" key="19">
    <source>
        <dbReference type="Pfam" id="PF01433"/>
    </source>
</evidence>
<dbReference type="InterPro" id="IPR001930">
    <property type="entry name" value="Peptidase_M1"/>
</dbReference>
<evidence type="ECO:0000259" key="20">
    <source>
        <dbReference type="Pfam" id="PF11838"/>
    </source>
</evidence>
<evidence type="ECO:0000256" key="3">
    <source>
        <dbReference type="ARBA" id="ARBA00022475"/>
    </source>
</evidence>
<evidence type="ECO:0000256" key="13">
    <source>
        <dbReference type="ARBA" id="ARBA00023288"/>
    </source>
</evidence>
<feature type="domain" description="ERAP1-like C-terminal" evidence="20">
    <location>
        <begin position="568"/>
        <end position="775"/>
    </location>
</feature>
<evidence type="ECO:0000313" key="22">
    <source>
        <dbReference type="EMBL" id="KAH8358871.1"/>
    </source>
</evidence>
<evidence type="ECO:0000256" key="5">
    <source>
        <dbReference type="ARBA" id="ARBA00022670"/>
    </source>
</evidence>
<dbReference type="FunFam" id="2.60.40.1910:FF:000008">
    <property type="entry name" value="Aminopeptidase"/>
    <property type="match status" value="1"/>
</dbReference>
<dbReference type="GO" id="GO:0043171">
    <property type="term" value="P:peptide catabolic process"/>
    <property type="evidence" value="ECO:0007669"/>
    <property type="project" value="TreeGrafter"/>
</dbReference>
<dbReference type="GO" id="GO:0005615">
    <property type="term" value="C:extracellular space"/>
    <property type="evidence" value="ECO:0007669"/>
    <property type="project" value="TreeGrafter"/>
</dbReference>
<comment type="caution">
    <text evidence="22">The sequence shown here is derived from an EMBL/GenBank/DDBJ whole genome shotgun (WGS) entry which is preliminary data.</text>
</comment>
<dbReference type="Pfam" id="PF17900">
    <property type="entry name" value="Peptidase_M1_N"/>
    <property type="match status" value="1"/>
</dbReference>
<gene>
    <name evidence="22" type="ORF">KR093_002953</name>
</gene>
<dbReference type="InterPro" id="IPR050344">
    <property type="entry name" value="Peptidase_M1_aminopeptidases"/>
</dbReference>
<feature type="non-terminal residue" evidence="22">
    <location>
        <position position="821"/>
    </location>
</feature>
<feature type="binding site" evidence="15">
    <location>
        <position position="336"/>
    </location>
    <ligand>
        <name>Zn(2+)</name>
        <dbReference type="ChEBI" id="CHEBI:29105"/>
        <note>catalytic</note>
    </ligand>
</feature>
<evidence type="ECO:0000256" key="4">
    <source>
        <dbReference type="ARBA" id="ARBA00022622"/>
    </source>
</evidence>
<keyword evidence="5 17" id="KW-0645">Protease</keyword>
<comment type="similarity">
    <text evidence="2 17">Belongs to the peptidase M1 family.</text>
</comment>
<comment type="subcellular location">
    <subcellularLocation>
        <location evidence="1">Cell membrane</location>
        <topology evidence="1">Lipid-anchor</topology>
        <topology evidence="1">GPI-anchor</topology>
    </subcellularLocation>
</comment>
<dbReference type="InterPro" id="IPR014782">
    <property type="entry name" value="Peptidase_M1_dom"/>
</dbReference>
<keyword evidence="17" id="KW-0031">Aminopeptidase</keyword>
<dbReference type="AlphaFoldDB" id="A0AAD4PHL1"/>
<evidence type="ECO:0000259" key="21">
    <source>
        <dbReference type="Pfam" id="PF17900"/>
    </source>
</evidence>
<feature type="binding site" evidence="15">
    <location>
        <position position="340"/>
    </location>
    <ligand>
        <name>Zn(2+)</name>
        <dbReference type="ChEBI" id="CHEBI:29105"/>
        <note>catalytic</note>
    </ligand>
</feature>
<feature type="domain" description="Peptidase M1 membrane alanine aminopeptidase" evidence="19">
    <location>
        <begin position="266"/>
        <end position="485"/>
    </location>
</feature>
<evidence type="ECO:0000256" key="1">
    <source>
        <dbReference type="ARBA" id="ARBA00004609"/>
    </source>
</evidence>
<dbReference type="InterPro" id="IPR045357">
    <property type="entry name" value="Aminopeptidase_N-like_N"/>
</dbReference>
<dbReference type="EC" id="3.4.11.-" evidence="17"/>
<comment type="cofactor">
    <cofactor evidence="15 17">
        <name>Zn(2+)</name>
        <dbReference type="ChEBI" id="CHEBI:29105"/>
    </cofactor>
    <text evidence="15 17">Binds 1 zinc ion per subunit.</text>
</comment>
<evidence type="ECO:0000256" key="11">
    <source>
        <dbReference type="ARBA" id="ARBA00023136"/>
    </source>
</evidence>
<dbReference type="InterPro" id="IPR027268">
    <property type="entry name" value="Peptidase_M4/M1_CTD_sf"/>
</dbReference>
<dbReference type="Pfam" id="PF11838">
    <property type="entry name" value="ERAP1_C"/>
    <property type="match status" value="1"/>
</dbReference>
<dbReference type="PANTHER" id="PTHR11533">
    <property type="entry name" value="PROTEASE M1 ZINC METALLOPROTEASE"/>
    <property type="match status" value="1"/>
</dbReference>
<keyword evidence="7 18" id="KW-0732">Signal</keyword>
<dbReference type="EMBL" id="JAJJHW010003409">
    <property type="protein sequence ID" value="KAH8358871.1"/>
    <property type="molecule type" value="Genomic_DNA"/>
</dbReference>
<dbReference type="Pfam" id="PF01433">
    <property type="entry name" value="Peptidase_M1"/>
    <property type="match status" value="1"/>
</dbReference>
<keyword evidence="23" id="KW-1185">Reference proteome</keyword>
<keyword evidence="3" id="KW-1003">Cell membrane</keyword>
<protein>
    <recommendedName>
        <fullName evidence="17">Aminopeptidase</fullName>
        <ecNumber evidence="17">3.4.11.-</ecNumber>
    </recommendedName>
</protein>
<feature type="chain" id="PRO_5042230635" description="Aminopeptidase" evidence="18">
    <location>
        <begin position="26"/>
        <end position="821"/>
    </location>
</feature>
<dbReference type="PRINTS" id="PR00756">
    <property type="entry name" value="ALADIPTASE"/>
</dbReference>
<evidence type="ECO:0000256" key="9">
    <source>
        <dbReference type="ARBA" id="ARBA00022833"/>
    </source>
</evidence>
<dbReference type="GO" id="GO:0070006">
    <property type="term" value="F:metalloaminopeptidase activity"/>
    <property type="evidence" value="ECO:0007669"/>
    <property type="project" value="TreeGrafter"/>
</dbReference>
<dbReference type="InterPro" id="IPR034016">
    <property type="entry name" value="M1_APN-typ"/>
</dbReference>
<keyword evidence="6 15" id="KW-0479">Metal-binding</keyword>
<keyword evidence="13" id="KW-0449">Lipoprotein</keyword>
<keyword evidence="12" id="KW-0325">Glycoprotein</keyword>
<feature type="binding site" evidence="15">
    <location>
        <position position="359"/>
    </location>
    <ligand>
        <name>Zn(2+)</name>
        <dbReference type="ChEBI" id="CHEBI:29105"/>
        <note>catalytic</note>
    </ligand>
</feature>
<dbReference type="GO" id="GO:0005886">
    <property type="term" value="C:plasma membrane"/>
    <property type="evidence" value="ECO:0007669"/>
    <property type="project" value="UniProtKB-SubCell"/>
</dbReference>
<dbReference type="GO" id="GO:0098552">
    <property type="term" value="C:side of membrane"/>
    <property type="evidence" value="ECO:0007669"/>
    <property type="project" value="UniProtKB-KW"/>
</dbReference>
<dbReference type="Gene3D" id="1.25.50.20">
    <property type="match status" value="1"/>
</dbReference>
<evidence type="ECO:0000256" key="17">
    <source>
        <dbReference type="RuleBase" id="RU364040"/>
    </source>
</evidence>
<dbReference type="Gene3D" id="1.10.390.10">
    <property type="entry name" value="Neutral Protease Domain 2"/>
    <property type="match status" value="1"/>
</dbReference>
<evidence type="ECO:0000256" key="2">
    <source>
        <dbReference type="ARBA" id="ARBA00010136"/>
    </source>
</evidence>
<dbReference type="Gene3D" id="2.60.40.1730">
    <property type="entry name" value="tricorn interacting facor f3 domain"/>
    <property type="match status" value="1"/>
</dbReference>
<name>A0AAD4PHL1_9MUSC</name>
<feature type="signal peptide" evidence="18">
    <location>
        <begin position="1"/>
        <end position="25"/>
    </location>
</feature>
<dbReference type="GO" id="GO:0006508">
    <property type="term" value="P:proteolysis"/>
    <property type="evidence" value="ECO:0007669"/>
    <property type="project" value="UniProtKB-KW"/>
</dbReference>
<evidence type="ECO:0000313" key="23">
    <source>
        <dbReference type="Proteomes" id="UP001200034"/>
    </source>
</evidence>
<evidence type="ECO:0000256" key="16">
    <source>
        <dbReference type="PIRSR" id="PIRSR634016-4"/>
    </source>
</evidence>
<feature type="active site" description="Proton acceptor" evidence="14">
    <location>
        <position position="337"/>
    </location>
</feature>
<dbReference type="Proteomes" id="UP001200034">
    <property type="component" value="Unassembled WGS sequence"/>
</dbReference>
<dbReference type="GO" id="GO:0005737">
    <property type="term" value="C:cytoplasm"/>
    <property type="evidence" value="ECO:0007669"/>
    <property type="project" value="TreeGrafter"/>
</dbReference>
<organism evidence="22 23">
    <name type="scientific">Drosophila rubida</name>
    <dbReference type="NCBI Taxonomy" id="30044"/>
    <lineage>
        <taxon>Eukaryota</taxon>
        <taxon>Metazoa</taxon>
        <taxon>Ecdysozoa</taxon>
        <taxon>Arthropoda</taxon>
        <taxon>Hexapoda</taxon>
        <taxon>Insecta</taxon>
        <taxon>Pterygota</taxon>
        <taxon>Neoptera</taxon>
        <taxon>Endopterygota</taxon>
        <taxon>Diptera</taxon>
        <taxon>Brachycera</taxon>
        <taxon>Muscomorpha</taxon>
        <taxon>Ephydroidea</taxon>
        <taxon>Drosophilidae</taxon>
        <taxon>Drosophila</taxon>
    </lineage>
</organism>
<dbReference type="SUPFAM" id="SSF63737">
    <property type="entry name" value="Leukotriene A4 hydrolase N-terminal domain"/>
    <property type="match status" value="1"/>
</dbReference>
<dbReference type="SUPFAM" id="SSF55486">
    <property type="entry name" value="Metalloproteases ('zincins'), catalytic domain"/>
    <property type="match status" value="1"/>
</dbReference>